<keyword evidence="8 11" id="KW-1133">Transmembrane helix</keyword>
<evidence type="ECO:0000256" key="8">
    <source>
        <dbReference type="ARBA" id="ARBA00022989"/>
    </source>
</evidence>
<keyword evidence="4" id="KW-0813">Transport</keyword>
<comment type="subcellular location">
    <subcellularLocation>
        <location evidence="1">Cell membrane</location>
        <topology evidence="1">Single-pass membrane protein</topology>
    </subcellularLocation>
</comment>
<evidence type="ECO:0000313" key="13">
    <source>
        <dbReference type="Proteomes" id="UP000824755"/>
    </source>
</evidence>
<feature type="transmembrane region" description="Helical" evidence="11">
    <location>
        <begin position="20"/>
        <end position="42"/>
    </location>
</feature>
<evidence type="ECO:0000256" key="11">
    <source>
        <dbReference type="SAM" id="Phobius"/>
    </source>
</evidence>
<keyword evidence="13" id="KW-1185">Reference proteome</keyword>
<dbReference type="NCBIfam" id="TIGR00739">
    <property type="entry name" value="yajC"/>
    <property type="match status" value="1"/>
</dbReference>
<proteinExistence type="inferred from homology"/>
<reference evidence="12 13" key="1">
    <citation type="submission" date="2021-08" db="EMBL/GenBank/DDBJ databases">
        <title>Lysobacter sp. strain CJ11 Genome sequencing and assembly.</title>
        <authorList>
            <person name="Kim I."/>
        </authorList>
    </citation>
    <scope>NUCLEOTIDE SEQUENCE [LARGE SCALE GENOMIC DNA]</scope>
    <source>
        <strain evidence="12 13">CJ11</strain>
    </source>
</reference>
<evidence type="ECO:0000256" key="2">
    <source>
        <dbReference type="ARBA" id="ARBA00006742"/>
    </source>
</evidence>
<keyword evidence="10 11" id="KW-0472">Membrane</keyword>
<keyword evidence="7" id="KW-0653">Protein transport</keyword>
<accession>A0ABX8WS22</accession>
<evidence type="ECO:0000256" key="10">
    <source>
        <dbReference type="ARBA" id="ARBA00023136"/>
    </source>
</evidence>
<dbReference type="Pfam" id="PF02699">
    <property type="entry name" value="YajC"/>
    <property type="match status" value="1"/>
</dbReference>
<keyword evidence="9" id="KW-0811">Translocation</keyword>
<keyword evidence="6 11" id="KW-0812">Transmembrane</keyword>
<organism evidence="12 13">
    <name type="scientific">Lysobacter soyae</name>
    <dbReference type="NCBI Taxonomy" id="2764185"/>
    <lineage>
        <taxon>Bacteria</taxon>
        <taxon>Pseudomonadati</taxon>
        <taxon>Pseudomonadota</taxon>
        <taxon>Gammaproteobacteria</taxon>
        <taxon>Lysobacterales</taxon>
        <taxon>Lysobacteraceae</taxon>
        <taxon>Lysobacter</taxon>
    </lineage>
</organism>
<gene>
    <name evidence="12" type="primary">yajC</name>
    <name evidence="12" type="ORF">H8L67_03915</name>
</gene>
<evidence type="ECO:0000256" key="9">
    <source>
        <dbReference type="ARBA" id="ARBA00023010"/>
    </source>
</evidence>
<dbReference type="EMBL" id="CP080544">
    <property type="protein sequence ID" value="QYR53645.1"/>
    <property type="molecule type" value="Genomic_DNA"/>
</dbReference>
<dbReference type="SMART" id="SM01323">
    <property type="entry name" value="YajC"/>
    <property type="match status" value="1"/>
</dbReference>
<dbReference type="PANTHER" id="PTHR33909">
    <property type="entry name" value="SEC TRANSLOCON ACCESSORY COMPLEX SUBUNIT YAJC"/>
    <property type="match status" value="1"/>
</dbReference>
<evidence type="ECO:0000313" key="12">
    <source>
        <dbReference type="EMBL" id="QYR53645.1"/>
    </source>
</evidence>
<protein>
    <recommendedName>
        <fullName evidence="3">Sec translocon accessory complex subunit YajC</fullName>
    </recommendedName>
</protein>
<dbReference type="PANTHER" id="PTHR33909:SF1">
    <property type="entry name" value="SEC TRANSLOCON ACCESSORY COMPLEX SUBUNIT YAJC"/>
    <property type="match status" value="1"/>
</dbReference>
<dbReference type="RefSeq" id="WP_220380452.1">
    <property type="nucleotide sequence ID" value="NZ_CP080544.1"/>
</dbReference>
<dbReference type="Proteomes" id="UP000824755">
    <property type="component" value="Chromosome"/>
</dbReference>
<comment type="similarity">
    <text evidence="2">Belongs to the YajC family.</text>
</comment>
<evidence type="ECO:0000256" key="7">
    <source>
        <dbReference type="ARBA" id="ARBA00022927"/>
    </source>
</evidence>
<evidence type="ECO:0000256" key="3">
    <source>
        <dbReference type="ARBA" id="ARBA00014962"/>
    </source>
</evidence>
<keyword evidence="5" id="KW-1003">Cell membrane</keyword>
<dbReference type="InterPro" id="IPR003849">
    <property type="entry name" value="Preprotein_translocase_YajC"/>
</dbReference>
<evidence type="ECO:0000256" key="1">
    <source>
        <dbReference type="ARBA" id="ARBA00004162"/>
    </source>
</evidence>
<name>A0ABX8WS22_9GAMM</name>
<evidence type="ECO:0000256" key="4">
    <source>
        <dbReference type="ARBA" id="ARBA00022448"/>
    </source>
</evidence>
<evidence type="ECO:0000256" key="5">
    <source>
        <dbReference type="ARBA" id="ARBA00022475"/>
    </source>
</evidence>
<dbReference type="PRINTS" id="PR01853">
    <property type="entry name" value="YAJCTRNLCASE"/>
</dbReference>
<evidence type="ECO:0000256" key="6">
    <source>
        <dbReference type="ARBA" id="ARBA00022692"/>
    </source>
</evidence>
<sequence length="112" mass="12103">MNPLDFLISPAYAQAAAGGAQGSSMSMLFMMPIFVLLMYFMVIRPQMKRAKEHRALLEKLSKGDEILTSGGLAGTVTQIDENFISMEVSPGVVVRVQRAAISSVLPKGSLKN</sequence>